<evidence type="ECO:0000259" key="9">
    <source>
        <dbReference type="PROSITE" id="PS52004"/>
    </source>
</evidence>
<keyword evidence="5" id="KW-0045">Antibiotic biosynthesis</keyword>
<dbReference type="PANTHER" id="PTHR43775">
    <property type="entry name" value="FATTY ACID SYNTHASE"/>
    <property type="match status" value="1"/>
</dbReference>
<dbReference type="InterPro" id="IPR042104">
    <property type="entry name" value="PKS_dehydratase_sf"/>
</dbReference>
<dbReference type="SMART" id="SM00823">
    <property type="entry name" value="PKS_PP"/>
    <property type="match status" value="1"/>
</dbReference>
<feature type="domain" description="Carrier" evidence="8">
    <location>
        <begin position="1676"/>
        <end position="1753"/>
    </location>
</feature>
<reference evidence="11" key="1">
    <citation type="submission" date="2023-02" db="EMBL/GenBank/DDBJ databases">
        <title>Kitasatospora phosalacinea NBRC 14627.</title>
        <authorList>
            <person name="Ichikawa N."/>
            <person name="Sato H."/>
            <person name="Tonouchi N."/>
        </authorList>
    </citation>
    <scope>NUCLEOTIDE SEQUENCE</scope>
    <source>
        <strain evidence="11">NBRC 14627</strain>
    </source>
</reference>
<feature type="domain" description="PKS/mFAS DH" evidence="10">
    <location>
        <begin position="905"/>
        <end position="1188"/>
    </location>
</feature>
<dbReference type="Pfam" id="PF21089">
    <property type="entry name" value="PKS_DH_N"/>
    <property type="match status" value="1"/>
</dbReference>
<dbReference type="InterPro" id="IPR020841">
    <property type="entry name" value="PKS_Beta-ketoAc_synthase_dom"/>
</dbReference>
<evidence type="ECO:0000256" key="5">
    <source>
        <dbReference type="ARBA" id="ARBA00023194"/>
    </source>
</evidence>
<keyword evidence="6" id="KW-0012">Acyltransferase</keyword>
<dbReference type="Gene3D" id="3.30.70.3290">
    <property type="match status" value="1"/>
</dbReference>
<dbReference type="Gene3D" id="3.40.366.10">
    <property type="entry name" value="Malonyl-Coenzyme A Acyl Carrier Protein, domain 2"/>
    <property type="match status" value="1"/>
</dbReference>
<sequence>MEAKVTGREVEAIAVVGAACRFPGRAATLDGYWKLLLEGGESVGPVPEERWADYAGRGPAQDRVLASATRSGSFLAGDIYGFDAPFFGIAPREARLMDPQQRMALEVAWQALEHAGIDPQALAGGDAGVFMGVGSDDYGRPLLEDLAGIEAWTGIGASLCGVANRISHTLDLRGPSMAVDTACSSSLVALHQACLSLRAGECPLALAGGVMLMTGPGLTVVLDRAGALAPDGRSKPFDAAADGYGRGEGCGVVVLKRLSDAVRDRDEVLALIRGSAVHQDGRTEGIMAPSGSAQEHLLRRAYAAAGVDPAEVDYVEAHGTGTRAGDPLEARALAAVLGPGRAGSGPCLVGAVKGNIGHLEAAAGIAGLIKAVLVLRNRTVPPNQVFSGPTDAIDWEASGLRLVTGRTALAPRDGRPLRAGVASYGYGGTIAHVVLEEAPHRRAAAPDGPAAPAAQEPRVYPLSAGSPAALQVHARELAEALSRPTAELADIGHTMALRRAHLPCRAAVVADDRATLVAGLRAVADPDGPGTPGAVIADAPAAQAQDAVWVFSGHGSQWVGMGRELLVQEPVFARTIDRLGPWYQEEIGFTPRQVIEDGSLDGVDRIQATLVAVQLGLAELWRWYGLRPGAVIGHSVGEISAAVVAGVLTEEEGARLVCRRSALLRAFDGLGAMAMVTLPSEEVARDLKGCEDISCAVEASPTTTVVSGTAEAVERWCGQWERAGHGVRPVKSTVAFHSPQMEVPARRLEQALTDLSPRAPRLPLYATACDDPRSAPPRDSAYWARNLREPVRFAGAVRAAAEDGHRTFLEVSPHPVVAGSITETAPVDGTVVLPTLRRGRGERAVLLSSLAALYCQGARVDWERLHPHSRLTRLPGTVWERAHHRAGPSAAPERSCARYHDPQAHTLLGEVTAVHHPPLRLWRTVLERDSRPYPGAHPVAGTEIVPAAVLLHTFAHAARELGDGDAFPDLIDVDLRIPVAVPHEGARELQVLGQAGRLTLSSRLLDDSGQADTEAWQHHCSATVATTSANASTAASGTRDCAAPALPAVPANQALPRDWVVRQLSDLGVAAMGFPWHIISLHRGEGVLLARARAVPEGDEFPASWASLLDAALSLASLVFGGAPLLRMPAHLDRLSLTAPAPTEARIEVHRRPDSPDTADVRLTGTDGPASAELHGLRYAPLEDPEQDAATLVAADVGWLPVNVPAAPVPPRVSRVLLVGDRQLEDELRHHWSPTEALLETSTDLRPEQSARADHVLVACTVDGLPTAQAAHEAAAAFSRHLRALLGPGQPPGGPRIWCLTRGVREAEGSAALARSPLWGMSRVAAGEHPDRWGGTIDLPASALTDADASTVLRLLTARPTEDILCLREGGVQARRLLPSGRSARPRPAACQSDATYAVTGGLGALGLLTAATLTAQGARRLLLLSRSGLPPRDTWDRAEPGSPLQRRIRAVRALEAEGATVLAPAVDVADETALQRLLRRLELPPVRGVVHAAGTVESAMLQHLDEAALGRVMRPKVDGALALHRLFPPGELDFMVFYSSLGPLLGLPGQGSYAAANSFLDALARHRNTGGHHETVSVAWTSWRGQGMSTSAAATDAELAARGTADITAAQALRHLPHLLSAPTVPAAADFAVLALKPQAADLRPPLLGALPLPTDDLQAPAPQADPLAGLDGAELEHAITAEVRRAAARVLGGEPDALPDNRPLSQLGMDSLLTVRFRVQLEQRLHTPMPATLVWNHPTVAAIARYAAGQLARSDSNAP</sequence>
<dbReference type="Pfam" id="PF08659">
    <property type="entry name" value="KR"/>
    <property type="match status" value="1"/>
</dbReference>
<name>A0A9W6V5Z6_9ACTN</name>
<dbReference type="InterPro" id="IPR049900">
    <property type="entry name" value="PKS_mFAS_DH"/>
</dbReference>
<evidence type="ECO:0000313" key="11">
    <source>
        <dbReference type="EMBL" id="GLW73727.1"/>
    </source>
</evidence>
<dbReference type="Gene3D" id="3.40.47.10">
    <property type="match status" value="1"/>
</dbReference>
<organism evidence="11 12">
    <name type="scientific">Kitasatospora phosalacinea</name>
    <dbReference type="NCBI Taxonomy" id="2065"/>
    <lineage>
        <taxon>Bacteria</taxon>
        <taxon>Bacillati</taxon>
        <taxon>Actinomycetota</taxon>
        <taxon>Actinomycetes</taxon>
        <taxon>Kitasatosporales</taxon>
        <taxon>Streptomycetaceae</taxon>
        <taxon>Kitasatospora</taxon>
    </lineage>
</organism>
<dbReference type="InterPro" id="IPR016039">
    <property type="entry name" value="Thiolase-like"/>
</dbReference>
<evidence type="ECO:0000259" key="10">
    <source>
        <dbReference type="PROSITE" id="PS52019"/>
    </source>
</evidence>
<dbReference type="InterPro" id="IPR013968">
    <property type="entry name" value="PKS_KR"/>
</dbReference>
<evidence type="ECO:0000256" key="7">
    <source>
        <dbReference type="PROSITE-ProRule" id="PRU01363"/>
    </source>
</evidence>
<dbReference type="SMART" id="SM00822">
    <property type="entry name" value="PKS_KR"/>
    <property type="match status" value="1"/>
</dbReference>
<dbReference type="SMART" id="SM00826">
    <property type="entry name" value="PKS_DH"/>
    <property type="match status" value="1"/>
</dbReference>
<dbReference type="InterPro" id="IPR014043">
    <property type="entry name" value="Acyl_transferase_dom"/>
</dbReference>
<dbReference type="InterPro" id="IPR014030">
    <property type="entry name" value="Ketoacyl_synth_N"/>
</dbReference>
<feature type="active site" description="Proton donor; for dehydratase activity" evidence="7">
    <location>
        <position position="1110"/>
    </location>
</feature>
<dbReference type="PROSITE" id="PS50075">
    <property type="entry name" value="CARRIER"/>
    <property type="match status" value="1"/>
</dbReference>
<accession>A0A9W6V5Z6</accession>
<evidence type="ECO:0000313" key="12">
    <source>
        <dbReference type="Proteomes" id="UP001165041"/>
    </source>
</evidence>
<dbReference type="PROSITE" id="PS52019">
    <property type="entry name" value="PKS_MFAS_DH"/>
    <property type="match status" value="1"/>
</dbReference>
<keyword evidence="2" id="KW-0596">Phosphopantetheine</keyword>
<dbReference type="SMART" id="SM00827">
    <property type="entry name" value="PKS_AT"/>
    <property type="match status" value="1"/>
</dbReference>
<dbReference type="Pfam" id="PF02801">
    <property type="entry name" value="Ketoacyl-synt_C"/>
    <property type="match status" value="1"/>
</dbReference>
<dbReference type="InterPro" id="IPR014031">
    <property type="entry name" value="Ketoacyl_synth_C"/>
</dbReference>
<dbReference type="SUPFAM" id="SSF52151">
    <property type="entry name" value="FabD/lysophospholipase-like"/>
    <property type="match status" value="1"/>
</dbReference>
<dbReference type="Pfam" id="PF00550">
    <property type="entry name" value="PP-binding"/>
    <property type="match status" value="1"/>
</dbReference>
<dbReference type="SUPFAM" id="SSF55048">
    <property type="entry name" value="Probable ACP-binding domain of malonyl-CoA ACP transacylase"/>
    <property type="match status" value="1"/>
</dbReference>
<feature type="region of interest" description="C-terminal hotdog fold" evidence="7">
    <location>
        <begin position="1051"/>
        <end position="1188"/>
    </location>
</feature>
<dbReference type="InterPro" id="IPR036291">
    <property type="entry name" value="NAD(P)-bd_dom_sf"/>
</dbReference>
<dbReference type="RefSeq" id="WP_285739379.1">
    <property type="nucleotide sequence ID" value="NZ_BSSA01000027.1"/>
</dbReference>
<dbReference type="GO" id="GO:0006633">
    <property type="term" value="P:fatty acid biosynthetic process"/>
    <property type="evidence" value="ECO:0007669"/>
    <property type="project" value="InterPro"/>
</dbReference>
<comment type="caution">
    <text evidence="11">The sequence shown here is derived from an EMBL/GenBank/DDBJ whole genome shotgun (WGS) entry which is preliminary data.</text>
</comment>
<dbReference type="Pfam" id="PF00109">
    <property type="entry name" value="ketoacyl-synt"/>
    <property type="match status" value="1"/>
</dbReference>
<protein>
    <submittedName>
        <fullName evidence="11">Uncharacterized protein</fullName>
    </submittedName>
</protein>
<dbReference type="Pfam" id="PF16197">
    <property type="entry name" value="KAsynt_C_assoc"/>
    <property type="match status" value="1"/>
</dbReference>
<dbReference type="InterPro" id="IPR001227">
    <property type="entry name" value="Ac_transferase_dom_sf"/>
</dbReference>
<feature type="active site" description="Proton acceptor; for dehydratase activity" evidence="7">
    <location>
        <position position="937"/>
    </location>
</feature>
<evidence type="ECO:0000256" key="4">
    <source>
        <dbReference type="ARBA" id="ARBA00022679"/>
    </source>
</evidence>
<comment type="pathway">
    <text evidence="1">Antibiotic biosynthesis.</text>
</comment>
<dbReference type="PROSITE" id="PS52004">
    <property type="entry name" value="KS3_2"/>
    <property type="match status" value="1"/>
</dbReference>
<dbReference type="Proteomes" id="UP001165041">
    <property type="component" value="Unassembled WGS sequence"/>
</dbReference>
<dbReference type="InterPro" id="IPR020806">
    <property type="entry name" value="PKS_PP-bd"/>
</dbReference>
<dbReference type="Pfam" id="PF00698">
    <property type="entry name" value="Acyl_transf_1"/>
    <property type="match status" value="1"/>
</dbReference>
<dbReference type="InterPro" id="IPR032821">
    <property type="entry name" value="PKS_assoc"/>
</dbReference>
<dbReference type="InterPro" id="IPR009081">
    <property type="entry name" value="PP-bd_ACP"/>
</dbReference>
<dbReference type="Gene3D" id="1.10.1200.10">
    <property type="entry name" value="ACP-like"/>
    <property type="match status" value="1"/>
</dbReference>
<evidence type="ECO:0000259" key="8">
    <source>
        <dbReference type="PROSITE" id="PS50075"/>
    </source>
</evidence>
<dbReference type="PANTHER" id="PTHR43775:SF37">
    <property type="entry name" value="SI:DKEY-61P9.11"/>
    <property type="match status" value="1"/>
</dbReference>
<evidence type="ECO:0000256" key="3">
    <source>
        <dbReference type="ARBA" id="ARBA00022553"/>
    </source>
</evidence>
<dbReference type="SMART" id="SM01294">
    <property type="entry name" value="PKS_PP_betabranch"/>
    <property type="match status" value="1"/>
</dbReference>
<evidence type="ECO:0000256" key="6">
    <source>
        <dbReference type="ARBA" id="ARBA00023315"/>
    </source>
</evidence>
<dbReference type="SUPFAM" id="SSF51735">
    <property type="entry name" value="NAD(P)-binding Rossmann-fold domains"/>
    <property type="match status" value="2"/>
</dbReference>
<dbReference type="FunFam" id="3.40.47.10:FF:000019">
    <property type="entry name" value="Polyketide synthase type I"/>
    <property type="match status" value="1"/>
</dbReference>
<dbReference type="EMBL" id="BSSA01000027">
    <property type="protein sequence ID" value="GLW73727.1"/>
    <property type="molecule type" value="Genomic_DNA"/>
</dbReference>
<keyword evidence="4" id="KW-0808">Transferase</keyword>
<dbReference type="GO" id="GO:0031177">
    <property type="term" value="F:phosphopantetheine binding"/>
    <property type="evidence" value="ECO:0007669"/>
    <property type="project" value="InterPro"/>
</dbReference>
<dbReference type="InterPro" id="IPR020807">
    <property type="entry name" value="PKS_DH"/>
</dbReference>
<keyword evidence="3" id="KW-0597">Phosphoprotein</keyword>
<dbReference type="InterPro" id="IPR057326">
    <property type="entry name" value="KR_dom"/>
</dbReference>
<dbReference type="Gene3D" id="3.40.50.720">
    <property type="entry name" value="NAD(P)-binding Rossmann-like Domain"/>
    <property type="match status" value="1"/>
</dbReference>
<dbReference type="SMART" id="SM00825">
    <property type="entry name" value="PKS_KS"/>
    <property type="match status" value="1"/>
</dbReference>
<feature type="domain" description="Ketosynthase family 3 (KS3)" evidence="9">
    <location>
        <begin position="10"/>
        <end position="437"/>
    </location>
</feature>
<dbReference type="InterPro" id="IPR018201">
    <property type="entry name" value="Ketoacyl_synth_AS"/>
</dbReference>
<feature type="region of interest" description="N-terminal hotdog fold" evidence="7">
    <location>
        <begin position="905"/>
        <end position="1031"/>
    </location>
</feature>
<evidence type="ECO:0000256" key="1">
    <source>
        <dbReference type="ARBA" id="ARBA00004792"/>
    </source>
</evidence>
<dbReference type="InterPro" id="IPR049552">
    <property type="entry name" value="PKS_DH_N"/>
</dbReference>
<dbReference type="GO" id="GO:0033068">
    <property type="term" value="P:macrolide biosynthetic process"/>
    <property type="evidence" value="ECO:0007669"/>
    <property type="project" value="UniProtKB-ARBA"/>
</dbReference>
<dbReference type="SUPFAM" id="SSF47336">
    <property type="entry name" value="ACP-like"/>
    <property type="match status" value="1"/>
</dbReference>
<dbReference type="SUPFAM" id="SSF53901">
    <property type="entry name" value="Thiolase-like"/>
    <property type="match status" value="1"/>
</dbReference>
<dbReference type="Gene3D" id="3.10.129.110">
    <property type="entry name" value="Polyketide synthase dehydratase"/>
    <property type="match status" value="1"/>
</dbReference>
<dbReference type="GO" id="GO:0004312">
    <property type="term" value="F:fatty acid synthase activity"/>
    <property type="evidence" value="ECO:0007669"/>
    <property type="project" value="TreeGrafter"/>
</dbReference>
<dbReference type="InterPro" id="IPR016035">
    <property type="entry name" value="Acyl_Trfase/lysoPLipase"/>
</dbReference>
<dbReference type="CDD" id="cd00833">
    <property type="entry name" value="PKS"/>
    <property type="match status" value="1"/>
</dbReference>
<dbReference type="InterPro" id="IPR050091">
    <property type="entry name" value="PKS_NRPS_Biosynth_Enz"/>
</dbReference>
<dbReference type="GO" id="GO:0004315">
    <property type="term" value="F:3-oxoacyl-[acyl-carrier-protein] synthase activity"/>
    <property type="evidence" value="ECO:0007669"/>
    <property type="project" value="InterPro"/>
</dbReference>
<dbReference type="InterPro" id="IPR036736">
    <property type="entry name" value="ACP-like_sf"/>
</dbReference>
<dbReference type="InterPro" id="IPR016036">
    <property type="entry name" value="Malonyl_transacylase_ACP-bd"/>
</dbReference>
<gene>
    <name evidence="11" type="ORF">Kpho02_60250</name>
</gene>
<evidence type="ECO:0000256" key="2">
    <source>
        <dbReference type="ARBA" id="ARBA00022450"/>
    </source>
</evidence>
<dbReference type="PROSITE" id="PS00606">
    <property type="entry name" value="KS3_1"/>
    <property type="match status" value="1"/>
</dbReference>
<proteinExistence type="predicted"/>